<keyword evidence="21 29" id="KW-0505">Motor protein</keyword>
<dbReference type="eggNOG" id="KOG4229">
    <property type="taxonomic scope" value="Eukaryota"/>
</dbReference>
<dbReference type="GO" id="GO:0007601">
    <property type="term" value="P:visual perception"/>
    <property type="evidence" value="ECO:0007669"/>
    <property type="project" value="UniProtKB-KW"/>
</dbReference>
<evidence type="ECO:0000256" key="26">
    <source>
        <dbReference type="ARBA" id="ARBA00023305"/>
    </source>
</evidence>
<dbReference type="SUPFAM" id="SSF52540">
    <property type="entry name" value="P-loop containing nucleoside triphosphate hydrolases"/>
    <property type="match status" value="2"/>
</dbReference>
<keyword evidence="13 29" id="KW-0547">Nucleotide-binding</keyword>
<feature type="binding site" evidence="29">
    <location>
        <begin position="868"/>
        <end position="875"/>
    </location>
    <ligand>
        <name>ATP</name>
        <dbReference type="ChEBI" id="CHEBI:30616"/>
    </ligand>
</feature>
<reference evidence="34" key="1">
    <citation type="journal article" date="2008" name="Nature">
        <title>The amphioxus genome and the evolution of the chordate karyotype.</title>
        <authorList>
            <consortium name="US DOE Joint Genome Institute (JGI-PGF)"/>
            <person name="Putnam N.H."/>
            <person name="Butts T."/>
            <person name="Ferrier D.E.K."/>
            <person name="Furlong R.F."/>
            <person name="Hellsten U."/>
            <person name="Kawashima T."/>
            <person name="Robinson-Rechavi M."/>
            <person name="Shoguchi E."/>
            <person name="Terry A."/>
            <person name="Yu J.-K."/>
            <person name="Benito-Gutierrez E.L."/>
            <person name="Dubchak I."/>
            <person name="Garcia-Fernandez J."/>
            <person name="Gibson-Brown J.J."/>
            <person name="Grigoriev I.V."/>
            <person name="Horton A.C."/>
            <person name="de Jong P.J."/>
            <person name="Jurka J."/>
            <person name="Kapitonov V.V."/>
            <person name="Kohara Y."/>
            <person name="Kuroki Y."/>
            <person name="Lindquist E."/>
            <person name="Lucas S."/>
            <person name="Osoegawa K."/>
            <person name="Pennacchio L.A."/>
            <person name="Salamov A.A."/>
            <person name="Satou Y."/>
            <person name="Sauka-Spengler T."/>
            <person name="Schmutz J."/>
            <person name="Shin-I T."/>
            <person name="Toyoda A."/>
            <person name="Bronner-Fraser M."/>
            <person name="Fujiyama A."/>
            <person name="Holland L.Z."/>
            <person name="Holland P.W.H."/>
            <person name="Satoh N."/>
            <person name="Rokhsar D.S."/>
        </authorList>
    </citation>
    <scope>NUCLEOTIDE SEQUENCE [LARGE SCALE GENOMIC DNA]</scope>
    <source>
        <strain evidence="34">S238N-H82</strain>
        <tissue evidence="34">Testes</tissue>
    </source>
</reference>
<keyword evidence="7" id="KW-0963">Cytoplasm</keyword>
<dbReference type="FunFam" id="1.20.58.530:FF:000010">
    <property type="entry name" value="Myosin IIIA"/>
    <property type="match status" value="1"/>
</dbReference>
<feature type="region of interest" description="Disordered" evidence="31">
    <location>
        <begin position="1744"/>
        <end position="1781"/>
    </location>
</feature>
<dbReference type="Pfam" id="PF00063">
    <property type="entry name" value="Myosin_head"/>
    <property type="match status" value="2"/>
</dbReference>
<keyword evidence="26" id="KW-0844">Vision</keyword>
<evidence type="ECO:0000256" key="12">
    <source>
        <dbReference type="ARBA" id="ARBA00022737"/>
    </source>
</evidence>
<keyword evidence="20" id="KW-0472">Membrane</keyword>
<keyword evidence="25" id="KW-0966">Cell projection</keyword>
<evidence type="ECO:0000256" key="22">
    <source>
        <dbReference type="ARBA" id="ARBA00023180"/>
    </source>
</evidence>
<comment type="similarity">
    <text evidence="4">In the C-terminal section; belongs to the TRAFAC class myosin-kinesin ATPase superfamily. Myosin family.</text>
</comment>
<evidence type="ECO:0000256" key="13">
    <source>
        <dbReference type="ARBA" id="ARBA00022741"/>
    </source>
</evidence>
<dbReference type="PROSITE" id="PS50096">
    <property type="entry name" value="IQ"/>
    <property type="match status" value="5"/>
</dbReference>
<dbReference type="Gene3D" id="1.20.5.190">
    <property type="match status" value="2"/>
</dbReference>
<comment type="similarity">
    <text evidence="5">Belongs to the galactose-3-O-sulfotransferase family.</text>
</comment>
<evidence type="ECO:0000256" key="25">
    <source>
        <dbReference type="ARBA" id="ARBA00023273"/>
    </source>
</evidence>
<evidence type="ECO:0000256" key="1">
    <source>
        <dbReference type="ARBA" id="ARBA00004245"/>
    </source>
</evidence>
<dbReference type="Gene3D" id="1.20.120.720">
    <property type="entry name" value="Myosin VI head, motor domain, U50 subdomain"/>
    <property type="match status" value="1"/>
</dbReference>
<evidence type="ECO:0000259" key="32">
    <source>
        <dbReference type="PROSITE" id="PS50011"/>
    </source>
</evidence>
<keyword evidence="16" id="KW-0735">Signal-anchor</keyword>
<dbReference type="PROSITE" id="PS51456">
    <property type="entry name" value="MYOSIN_MOTOR"/>
    <property type="match status" value="1"/>
</dbReference>
<dbReference type="InterPro" id="IPR011009">
    <property type="entry name" value="Kinase-like_dom_sf"/>
</dbReference>
<comment type="subcellular location">
    <subcellularLocation>
        <location evidence="2">Cell projection</location>
    </subcellularLocation>
    <subcellularLocation>
        <location evidence="1">Cytoplasm</location>
        <location evidence="1">Cytoskeleton</location>
    </subcellularLocation>
    <subcellularLocation>
        <location evidence="3">Golgi apparatus membrane</location>
        <topology evidence="3">Single-pass type II membrane protein</topology>
    </subcellularLocation>
</comment>
<evidence type="ECO:0000256" key="10">
    <source>
        <dbReference type="ARBA" id="ARBA00022679"/>
    </source>
</evidence>
<dbReference type="InterPro" id="IPR017441">
    <property type="entry name" value="Protein_kinase_ATP_BS"/>
</dbReference>
<feature type="region of interest" description="Disordered" evidence="31">
    <location>
        <begin position="1831"/>
        <end position="1870"/>
    </location>
</feature>
<keyword evidence="9" id="KW-0716">Sensory transduction</keyword>
<dbReference type="Gene3D" id="3.40.850.10">
    <property type="entry name" value="Kinesin motor domain"/>
    <property type="match status" value="2"/>
</dbReference>
<dbReference type="PRINTS" id="PR00193">
    <property type="entry name" value="MYOSINHEAVY"/>
</dbReference>
<evidence type="ECO:0000256" key="11">
    <source>
        <dbReference type="ARBA" id="ARBA00022692"/>
    </source>
</evidence>
<evidence type="ECO:0000256" key="7">
    <source>
        <dbReference type="ARBA" id="ARBA00022490"/>
    </source>
</evidence>
<name>C3YYT3_BRAFL</name>
<dbReference type="InterPro" id="IPR052409">
    <property type="entry name" value="Myosin-III_kinase_activity"/>
</dbReference>
<evidence type="ECO:0000256" key="4">
    <source>
        <dbReference type="ARBA" id="ARBA00006998"/>
    </source>
</evidence>
<organism>
    <name type="scientific">Branchiostoma floridae</name>
    <name type="common">Florida lancelet</name>
    <name type="synonym">Amphioxus</name>
    <dbReference type="NCBI Taxonomy" id="7739"/>
    <lineage>
        <taxon>Eukaryota</taxon>
        <taxon>Metazoa</taxon>
        <taxon>Chordata</taxon>
        <taxon>Cephalochordata</taxon>
        <taxon>Leptocardii</taxon>
        <taxon>Amphioxiformes</taxon>
        <taxon>Branchiostomatidae</taxon>
        <taxon>Branchiostoma</taxon>
    </lineage>
</organism>
<evidence type="ECO:0000256" key="24">
    <source>
        <dbReference type="ARBA" id="ARBA00023212"/>
    </source>
</evidence>
<dbReference type="InterPro" id="IPR000048">
    <property type="entry name" value="IQ_motif_EF-hand-BS"/>
</dbReference>
<keyword evidence="11" id="KW-0812">Transmembrane</keyword>
<feature type="binding site" evidence="30">
    <location>
        <position position="576"/>
    </location>
    <ligand>
        <name>ATP</name>
        <dbReference type="ChEBI" id="CHEBI:30616"/>
    </ligand>
</feature>
<dbReference type="CDD" id="cd23767">
    <property type="entry name" value="IQCD"/>
    <property type="match status" value="1"/>
</dbReference>
<evidence type="ECO:0000256" key="3">
    <source>
        <dbReference type="ARBA" id="ARBA00004323"/>
    </source>
</evidence>
<evidence type="ECO:0000259" key="33">
    <source>
        <dbReference type="PROSITE" id="PS51456"/>
    </source>
</evidence>
<dbReference type="Gene3D" id="3.30.200.20">
    <property type="entry name" value="Phosphorylase Kinase, domain 1"/>
    <property type="match status" value="1"/>
</dbReference>
<dbReference type="PANTHER" id="PTHR46256">
    <property type="entry name" value="AGAP011099-PA"/>
    <property type="match status" value="1"/>
</dbReference>
<comment type="similarity">
    <text evidence="29">Belongs to the TRAFAC class myosin-kinesin ATPase superfamily. Myosin family.</text>
</comment>
<evidence type="ECO:0000256" key="29">
    <source>
        <dbReference type="PROSITE-ProRule" id="PRU00782"/>
    </source>
</evidence>
<evidence type="ECO:0000313" key="34">
    <source>
        <dbReference type="EMBL" id="EEN54441.1"/>
    </source>
</evidence>
<dbReference type="SMART" id="SM00015">
    <property type="entry name" value="IQ"/>
    <property type="match status" value="5"/>
</dbReference>
<keyword evidence="22" id="KW-0325">Glycoprotein</keyword>
<evidence type="ECO:0000256" key="21">
    <source>
        <dbReference type="ARBA" id="ARBA00023175"/>
    </source>
</evidence>
<evidence type="ECO:0000256" key="6">
    <source>
        <dbReference type="ARBA" id="ARBA00012513"/>
    </source>
</evidence>
<dbReference type="GO" id="GO:0016459">
    <property type="term" value="C:myosin complex"/>
    <property type="evidence" value="ECO:0007669"/>
    <property type="project" value="UniProtKB-KW"/>
</dbReference>
<keyword evidence="18" id="KW-0333">Golgi apparatus</keyword>
<dbReference type="STRING" id="7739.C3YYT3"/>
<accession>C3YYT3</accession>
<keyword evidence="19 29" id="KW-0518">Myosin</keyword>
<evidence type="ECO:0000256" key="15">
    <source>
        <dbReference type="ARBA" id="ARBA00022840"/>
    </source>
</evidence>
<proteinExistence type="inferred from homology"/>
<dbReference type="GO" id="GO:0003774">
    <property type="term" value="F:cytoskeletal motor activity"/>
    <property type="evidence" value="ECO:0007669"/>
    <property type="project" value="UniProtKB-UniRule"/>
</dbReference>
<dbReference type="PROSITE" id="PS00107">
    <property type="entry name" value="PROTEIN_KINASE_ATP"/>
    <property type="match status" value="1"/>
</dbReference>
<dbReference type="GO" id="GO:0004674">
    <property type="term" value="F:protein serine/threonine kinase activity"/>
    <property type="evidence" value="ECO:0007669"/>
    <property type="project" value="UniProtKB-KW"/>
</dbReference>
<dbReference type="SUPFAM" id="SSF56112">
    <property type="entry name" value="Protein kinase-like (PK-like)"/>
    <property type="match status" value="2"/>
</dbReference>
<dbReference type="Gene3D" id="1.20.58.530">
    <property type="match status" value="1"/>
</dbReference>
<keyword evidence="10" id="KW-0808">Transferase</keyword>
<feature type="domain" description="Protein kinase" evidence="32">
    <location>
        <begin position="301"/>
        <end position="725"/>
    </location>
</feature>
<dbReference type="InParanoid" id="C3YYT3"/>
<keyword evidence="15 29" id="KW-0067">ATP-binding</keyword>
<dbReference type="Gene3D" id="1.10.10.820">
    <property type="match status" value="1"/>
</dbReference>
<dbReference type="InterPro" id="IPR000719">
    <property type="entry name" value="Prot_kinase_dom"/>
</dbReference>
<feature type="region of interest" description="Actin-binding" evidence="29">
    <location>
        <begin position="1339"/>
        <end position="1361"/>
    </location>
</feature>
<dbReference type="GO" id="GO:0042995">
    <property type="term" value="C:cell projection"/>
    <property type="evidence" value="ECO:0007669"/>
    <property type="project" value="UniProtKB-SubCell"/>
</dbReference>
<keyword evidence="17" id="KW-1133">Transmembrane helix</keyword>
<comment type="catalytic activity">
    <reaction evidence="27">
        <text>L-threonyl-[protein] + ATP = O-phospho-L-threonyl-[protein] + ADP + H(+)</text>
        <dbReference type="Rhea" id="RHEA:46608"/>
        <dbReference type="Rhea" id="RHEA-COMP:11060"/>
        <dbReference type="Rhea" id="RHEA-COMP:11605"/>
        <dbReference type="ChEBI" id="CHEBI:15378"/>
        <dbReference type="ChEBI" id="CHEBI:30013"/>
        <dbReference type="ChEBI" id="CHEBI:30616"/>
        <dbReference type="ChEBI" id="CHEBI:61977"/>
        <dbReference type="ChEBI" id="CHEBI:456216"/>
        <dbReference type="EC" id="2.7.11.1"/>
    </reaction>
</comment>
<evidence type="ECO:0000256" key="2">
    <source>
        <dbReference type="ARBA" id="ARBA00004316"/>
    </source>
</evidence>
<dbReference type="eggNOG" id="KOG0587">
    <property type="taxonomic scope" value="Eukaryota"/>
</dbReference>
<dbReference type="Gene3D" id="3.40.50.300">
    <property type="entry name" value="P-loop containing nucleotide triphosphate hydrolases"/>
    <property type="match status" value="1"/>
</dbReference>
<feature type="compositionally biased region" description="Polar residues" evidence="31">
    <location>
        <begin position="1751"/>
        <end position="1761"/>
    </location>
</feature>
<dbReference type="Gene3D" id="1.10.510.10">
    <property type="entry name" value="Transferase(Phosphotransferase) domain 1"/>
    <property type="match status" value="1"/>
</dbReference>
<keyword evidence="14" id="KW-0418">Kinase</keyword>
<evidence type="ECO:0000256" key="18">
    <source>
        <dbReference type="ARBA" id="ARBA00023034"/>
    </source>
</evidence>
<evidence type="ECO:0000256" key="20">
    <source>
        <dbReference type="ARBA" id="ARBA00023136"/>
    </source>
</evidence>
<feature type="compositionally biased region" description="Basic and acidic residues" evidence="31">
    <location>
        <begin position="1847"/>
        <end position="1863"/>
    </location>
</feature>
<evidence type="ECO:0000256" key="30">
    <source>
        <dbReference type="PROSITE-ProRule" id="PRU10141"/>
    </source>
</evidence>
<keyword evidence="8" id="KW-0723">Serine/threonine-protein kinase</keyword>
<feature type="domain" description="Myosin motor" evidence="33">
    <location>
        <begin position="775"/>
        <end position="1458"/>
    </location>
</feature>
<evidence type="ECO:0000256" key="19">
    <source>
        <dbReference type="ARBA" id="ARBA00023123"/>
    </source>
</evidence>
<comment type="catalytic activity">
    <reaction evidence="28">
        <text>L-seryl-[protein] + ATP = O-phospho-L-seryl-[protein] + ADP + H(+)</text>
        <dbReference type="Rhea" id="RHEA:17989"/>
        <dbReference type="Rhea" id="RHEA-COMP:9863"/>
        <dbReference type="Rhea" id="RHEA-COMP:11604"/>
        <dbReference type="ChEBI" id="CHEBI:15378"/>
        <dbReference type="ChEBI" id="CHEBI:29999"/>
        <dbReference type="ChEBI" id="CHEBI:30616"/>
        <dbReference type="ChEBI" id="CHEBI:83421"/>
        <dbReference type="ChEBI" id="CHEBI:456216"/>
        <dbReference type="EC" id="2.7.11.1"/>
    </reaction>
</comment>
<evidence type="ECO:0000256" key="28">
    <source>
        <dbReference type="ARBA" id="ARBA00048679"/>
    </source>
</evidence>
<dbReference type="Gene3D" id="1.20.5.4820">
    <property type="match status" value="1"/>
</dbReference>
<evidence type="ECO:0000256" key="14">
    <source>
        <dbReference type="ARBA" id="ARBA00022777"/>
    </source>
</evidence>
<dbReference type="PROSITE" id="PS50011">
    <property type="entry name" value="PROTEIN_KINASE_DOM"/>
    <property type="match status" value="1"/>
</dbReference>
<dbReference type="GO" id="GO:0003779">
    <property type="term" value="F:actin binding"/>
    <property type="evidence" value="ECO:0007669"/>
    <property type="project" value="UniProtKB-KW"/>
</dbReference>
<dbReference type="GO" id="GO:0009247">
    <property type="term" value="P:glycolipid biosynthetic process"/>
    <property type="evidence" value="ECO:0007669"/>
    <property type="project" value="InterPro"/>
</dbReference>
<evidence type="ECO:0000256" key="9">
    <source>
        <dbReference type="ARBA" id="ARBA00022606"/>
    </source>
</evidence>
<dbReference type="EC" id="2.7.11.1" evidence="6"/>
<evidence type="ECO:0000256" key="17">
    <source>
        <dbReference type="ARBA" id="ARBA00022989"/>
    </source>
</evidence>
<evidence type="ECO:0000256" key="27">
    <source>
        <dbReference type="ARBA" id="ARBA00047899"/>
    </source>
</evidence>
<dbReference type="InterPro" id="IPR001609">
    <property type="entry name" value="Myosin_head_motor_dom-like"/>
</dbReference>
<feature type="compositionally biased region" description="Pro residues" evidence="31">
    <location>
        <begin position="1765"/>
        <end position="1781"/>
    </location>
</feature>
<dbReference type="SMART" id="SM00242">
    <property type="entry name" value="MYSc"/>
    <property type="match status" value="1"/>
</dbReference>
<dbReference type="GO" id="GO:0001733">
    <property type="term" value="F:galactosylceramide sulfotransferase activity"/>
    <property type="evidence" value="ECO:0007669"/>
    <property type="project" value="InterPro"/>
</dbReference>
<dbReference type="PANTHER" id="PTHR46256:SF3">
    <property type="entry name" value="MYOSIN MOTOR DOMAIN-CONTAINING PROTEIN"/>
    <property type="match status" value="1"/>
</dbReference>
<dbReference type="GO" id="GO:0005524">
    <property type="term" value="F:ATP binding"/>
    <property type="evidence" value="ECO:0007669"/>
    <property type="project" value="UniProtKB-UniRule"/>
</dbReference>
<keyword evidence="24" id="KW-0206">Cytoskeleton</keyword>
<evidence type="ECO:0000256" key="31">
    <source>
        <dbReference type="SAM" id="MobiDB-lite"/>
    </source>
</evidence>
<dbReference type="Pfam" id="PF00612">
    <property type="entry name" value="IQ"/>
    <property type="match status" value="4"/>
</dbReference>
<protein>
    <recommendedName>
        <fullName evidence="6">non-specific serine/threonine protein kinase</fullName>
        <ecNumber evidence="6">2.7.11.1</ecNumber>
    </recommendedName>
</protein>
<dbReference type="Pfam" id="PF06990">
    <property type="entry name" value="Gal-3-0_sulfotr"/>
    <property type="match status" value="1"/>
</dbReference>
<keyword evidence="12" id="KW-0677">Repeat</keyword>
<evidence type="ECO:0000256" key="16">
    <source>
        <dbReference type="ARBA" id="ARBA00022968"/>
    </source>
</evidence>
<evidence type="ECO:0000256" key="5">
    <source>
        <dbReference type="ARBA" id="ARBA00008124"/>
    </source>
</evidence>
<gene>
    <name evidence="34" type="ORF">BRAFLDRAFT_123397</name>
</gene>
<dbReference type="InterPro" id="IPR009729">
    <property type="entry name" value="Gal-3-0_sulfotransfrase"/>
</dbReference>
<keyword evidence="23 29" id="KW-0009">Actin-binding</keyword>
<sequence>MLISRRRKLFLTLQVFVLALYVGYVFNSATNDRTSIDYETERNQDITEITQKAYDHRPQLQMIFKLVRKYVDQPNQLLRKLIRLDANQLRDVIDVCQSHKGEPGRLVEYFASRFELPFKMLKEPRVAVSLHKNAWQRLPHPPLYGRTAKEAMEPDFRVGRMKPCTTERKRVAFPKLHKVAGDTIMSILHRFGYDRNLTFLLPKPFLLTCTYPWNLYPRTNYAFSPRENFDILTYHTVYDSQKFSQIMPKDTVYLAILREPLSHLRSVWDFYDLKKRFGIAANGTDAIVTFLRSPEQYDTHFYVENKICRGKIPPVSLTRSPLSVDLGLPLELATHFREDDSYKKTVTDMFIEKIESEFPIVMIMERFDESLVLFKRMMCWSHKDILYISKNIGKSNDSENDIPNDLKQVHKQWSYVDYALYEHFYGVLQIKLDEGGQDLTDEVEHFKKINRNVADFCEALDRWSCDVGETLEIPKNSWDEGFTVDRDFCMVFQRELKCDYVIAAERRARAHDLAIKKPLTVVSDKEHKATIQRHCIYCERTQNGMLWELVDNIGVGTYGEVYKVQHKKTGEIAAAKIMEEVTDIDEEIDAEYQILCKGTPTIPTSPGSTACTTPKGRGTTLDSCGWSWSLIFQVIACEQQLDYNYDMRCDTWSAGITAIELADGEPPLADLHPMRALFKIPRNPPSSMKQPEMWSTTYRDFVARCLVKDFELRPSVAELLKHPFITQIGDDTTTIRKQLLDQMEINVRLGKVQPHVPVTTKHGLFKSCRRKTRMYFVDDLATLEALDEDIIVEHLHQRYKREQIYTYVGDILIAVNPFQDLGMYTDEYSEVYRGAAKQDNPPHIFAIADAAYQAMVHHKHNQCLVISGESGAGKTVSANLLVQQLTQLGKASNRTLERKILQVNPLLEAFGNAQTAINDNSSRFGKYLEMNFTGTGAVTGAQLSEYLLEKSRVVSQAPYLSNDVGSMAAIAQDPNNRERFDAIHECLETIGFNGEEIHSVYSILAGILHVGNIEFANADYEHTTANSYVVNLQTLNKASTLLAVNPDELCEALTTHSVVARGETIVRYNTVDEAKDVRDAMSKALYGRLFDWIVNKINTLLKPNKDNGEETCVIGILDIFGFENFKKNSFEQLCINIANEQLQYYFNQHIFAWEQAEYKQEGIEASAVTYEDNRPLLNMFLGKPLGMLALLDEESRFPQASDQSLVEKFNKHISSQYHWTPKGSGLVFGVQHYAGKVVYDAKDFLEKNRDYLAPDVVLLLRQSERKLIRSLFLNPLTKTGNLANTRGSNGTTSQPRVSHVRIRPINSSGSKNNTTELLSPEDSVGRTQQTVALYFRYSLMDLLQKMETGMPMFVRCIKPNNDKIPGQFDIEKVLIQLRYTGVLETTRIRREGYSHRIAFQDFVRRYAMVAYSPGKEVPPSKQTCQQILQNCRMENWRLGKTKVFLKYYHVEQLTRQVEQVHHRIVLVQAQVRRWLHMRRYRRFRQQRHSSVLLLQRVVRGWLVRKKYQTAVRRRQTAAVTIQKAYRGYTARRRYKSEVTQRKSSAVVLQSNIRGFLARKQLQRQRAESVWKKIMVRRESAVLIMQKTVRMWLSKRQYQQLLQQNGRKDIQRIYFMQQVEEYGQQVMAHQQRLNFSVFQDDITEQRLRTESDLSERLPSERSRHVKRGGAAVKSPWSLQDVAYYENVTSEKDGHNYRRKMSKTGQMKQVVSPADDEYYHNLKNNVCSEERKPIVVKQLIIMKQPDQPLPIPNHQQKTSITNRSPPNTLPPSSPPSAPVPVPVPVPNPLQQQIAQAAANKPVLRKVQQAVAKQNGTSEPVIFDFRGKLRKTGIPLTPHPAEESNAVVQHDFRGNLRKTGSPDENMRPMQEVA</sequence>
<dbReference type="InterPro" id="IPR027417">
    <property type="entry name" value="P-loop_NTPase"/>
</dbReference>
<dbReference type="SMART" id="SM00220">
    <property type="entry name" value="S_TKc"/>
    <property type="match status" value="1"/>
</dbReference>
<dbReference type="EMBL" id="GG666565">
    <property type="protein sequence ID" value="EEN54441.1"/>
    <property type="molecule type" value="Genomic_DNA"/>
</dbReference>
<dbReference type="Pfam" id="PF00069">
    <property type="entry name" value="Pkinase"/>
    <property type="match status" value="1"/>
</dbReference>
<dbReference type="GO" id="GO:0000139">
    <property type="term" value="C:Golgi membrane"/>
    <property type="evidence" value="ECO:0007669"/>
    <property type="project" value="UniProtKB-SubCell"/>
</dbReference>
<dbReference type="InterPro" id="IPR036961">
    <property type="entry name" value="Kinesin_motor_dom_sf"/>
</dbReference>
<evidence type="ECO:0000256" key="8">
    <source>
        <dbReference type="ARBA" id="ARBA00022527"/>
    </source>
</evidence>
<evidence type="ECO:0000256" key="23">
    <source>
        <dbReference type="ARBA" id="ARBA00023203"/>
    </source>
</evidence>